<dbReference type="GO" id="GO:0003886">
    <property type="term" value="F:DNA (cytosine-5-)-methyltransferase activity"/>
    <property type="evidence" value="ECO:0007669"/>
    <property type="project" value="UniProtKB-EC"/>
</dbReference>
<protein>
    <recommendedName>
        <fullName evidence="7">Cytosine-specific methyltransferase</fullName>
        <ecNumber evidence="7">2.1.1.37</ecNumber>
    </recommendedName>
</protein>
<evidence type="ECO:0000256" key="2">
    <source>
        <dbReference type="ARBA" id="ARBA00022679"/>
    </source>
</evidence>
<dbReference type="PANTHER" id="PTHR10629:SF52">
    <property type="entry name" value="DNA (CYTOSINE-5)-METHYLTRANSFERASE 1"/>
    <property type="match status" value="1"/>
</dbReference>
<evidence type="ECO:0000256" key="3">
    <source>
        <dbReference type="ARBA" id="ARBA00022691"/>
    </source>
</evidence>
<dbReference type="EMBL" id="CP041663">
    <property type="protein sequence ID" value="QDY88353.1"/>
    <property type="molecule type" value="Genomic_DNA"/>
</dbReference>
<dbReference type="PANTHER" id="PTHR10629">
    <property type="entry name" value="CYTOSINE-SPECIFIC METHYLTRANSFERASE"/>
    <property type="match status" value="1"/>
</dbReference>
<dbReference type="InterPro" id="IPR001525">
    <property type="entry name" value="C5_MeTfrase"/>
</dbReference>
<comment type="similarity">
    <text evidence="5 6">Belongs to the class I-like SAM-binding methyltransferase superfamily. C5-methyltransferase family.</text>
</comment>
<feature type="active site" evidence="5">
    <location>
        <position position="84"/>
    </location>
</feature>
<dbReference type="PROSITE" id="PS00094">
    <property type="entry name" value="C5_MTASE_1"/>
    <property type="match status" value="1"/>
</dbReference>
<dbReference type="SUPFAM" id="SSF53335">
    <property type="entry name" value="S-adenosyl-L-methionine-dependent methyltransferases"/>
    <property type="match status" value="1"/>
</dbReference>
<dbReference type="InterPro" id="IPR050390">
    <property type="entry name" value="C5-Methyltransferase"/>
</dbReference>
<dbReference type="Gene3D" id="3.90.120.10">
    <property type="entry name" value="DNA Methylase, subunit A, domain 2"/>
    <property type="match status" value="1"/>
</dbReference>
<dbReference type="Pfam" id="PF00145">
    <property type="entry name" value="DNA_methylase"/>
    <property type="match status" value="1"/>
</dbReference>
<evidence type="ECO:0000256" key="7">
    <source>
        <dbReference type="RuleBase" id="RU000417"/>
    </source>
</evidence>
<dbReference type="AlphaFoldDB" id="A0A5B8JGJ9"/>
<organism evidence="8 9">
    <name type="scientific">Mycoplasma anserisalpingitidis</name>
    <dbReference type="NCBI Taxonomy" id="519450"/>
    <lineage>
        <taxon>Bacteria</taxon>
        <taxon>Bacillati</taxon>
        <taxon>Mycoplasmatota</taxon>
        <taxon>Mollicutes</taxon>
        <taxon>Mycoplasmataceae</taxon>
        <taxon>Mycoplasma</taxon>
    </lineage>
</organism>
<keyword evidence="4" id="KW-0680">Restriction system</keyword>
<evidence type="ECO:0000256" key="1">
    <source>
        <dbReference type="ARBA" id="ARBA00022603"/>
    </source>
</evidence>
<dbReference type="GO" id="GO:0009307">
    <property type="term" value="P:DNA restriction-modification system"/>
    <property type="evidence" value="ECO:0007669"/>
    <property type="project" value="UniProtKB-KW"/>
</dbReference>
<name>A0A5B8JGJ9_9MOLU</name>
<dbReference type="RefSeq" id="WP_146308820.1">
    <property type="nucleotide sequence ID" value="NZ_CP041663.1"/>
</dbReference>
<keyword evidence="1 5" id="KW-0489">Methyltransferase</keyword>
<keyword evidence="2 5" id="KW-0808">Transferase</keyword>
<evidence type="ECO:0000256" key="4">
    <source>
        <dbReference type="ARBA" id="ARBA00022747"/>
    </source>
</evidence>
<keyword evidence="3 5" id="KW-0949">S-adenosyl-L-methionine</keyword>
<reference evidence="9" key="1">
    <citation type="submission" date="2019-07" db="EMBL/GenBank/DDBJ databases">
        <title>Complete genome sequences of three Mycoplasma sp. 1220 strains.</title>
        <authorList>
            <person name="Grozner D."/>
            <person name="Forro B."/>
            <person name="Kovacs A.B."/>
            <person name="Marton S."/>
            <person name="Banyai K."/>
            <person name="Kreizinger Z."/>
            <person name="Sulyok K.M."/>
            <person name="Gyuranecz M."/>
        </authorList>
    </citation>
    <scope>NUCLEOTIDE SEQUENCE [LARGE SCALE GENOMIC DNA]</scope>
    <source>
        <strain evidence="9">MYCAV93</strain>
    </source>
</reference>
<evidence type="ECO:0000256" key="5">
    <source>
        <dbReference type="PROSITE-ProRule" id="PRU01016"/>
    </source>
</evidence>
<proteinExistence type="inferred from homology"/>
<dbReference type="OrthoDB" id="9813719at2"/>
<sequence length="327" mass="37932">MNKNNDKLKMIDLFAGAGGLTYGFYKNEFNPIETIEFWEPATKTYNINFKTDVKPLDITDDNVRNHLYNKWRNLTDIVIGGFPCQGFSMAGKRDKEDPRNQLYKYTIDVIDKVQPKCFCLENVKGILSFKEIDGVKVIEKIKKRLEDIGYYSKYILLDASNFGVPQKRERVIFVGAKLKDKDKVNKIIDALSNYKEKIVTVRDAIYDLKDKDEDKVFSHIFTKHSPEMIDKIRNTEIGKSAMKNFSDAWRKLDYEKPSFTVKENHGGVHLHPELPRVLTPRELARLQSFPDDFLFYGNKSEILKQIGNAVPCKLSLEIAKIVKKHFF</sequence>
<gene>
    <name evidence="8" type="ORF">FOY43_01590</name>
</gene>
<evidence type="ECO:0000256" key="6">
    <source>
        <dbReference type="RuleBase" id="RU000416"/>
    </source>
</evidence>
<dbReference type="REBASE" id="364292">
    <property type="entry name" value="M.Man93ORF1590P"/>
</dbReference>
<dbReference type="GO" id="GO:0003677">
    <property type="term" value="F:DNA binding"/>
    <property type="evidence" value="ECO:0007669"/>
    <property type="project" value="TreeGrafter"/>
</dbReference>
<dbReference type="EC" id="2.1.1.37" evidence="7"/>
<dbReference type="Proteomes" id="UP000317512">
    <property type="component" value="Chromosome"/>
</dbReference>
<evidence type="ECO:0000313" key="8">
    <source>
        <dbReference type="EMBL" id="QDY88353.1"/>
    </source>
</evidence>
<dbReference type="GO" id="GO:0044027">
    <property type="term" value="P:negative regulation of gene expression via chromosomal CpG island methylation"/>
    <property type="evidence" value="ECO:0007669"/>
    <property type="project" value="TreeGrafter"/>
</dbReference>
<dbReference type="NCBIfam" id="TIGR00675">
    <property type="entry name" value="dcm"/>
    <property type="match status" value="1"/>
</dbReference>
<evidence type="ECO:0000313" key="9">
    <source>
        <dbReference type="Proteomes" id="UP000317512"/>
    </source>
</evidence>
<dbReference type="InterPro" id="IPR029063">
    <property type="entry name" value="SAM-dependent_MTases_sf"/>
</dbReference>
<dbReference type="GO" id="GO:0032259">
    <property type="term" value="P:methylation"/>
    <property type="evidence" value="ECO:0007669"/>
    <property type="project" value="UniProtKB-KW"/>
</dbReference>
<dbReference type="PRINTS" id="PR00105">
    <property type="entry name" value="C5METTRFRASE"/>
</dbReference>
<dbReference type="PROSITE" id="PS51679">
    <property type="entry name" value="SAM_MT_C5"/>
    <property type="match status" value="1"/>
</dbReference>
<dbReference type="Gene3D" id="3.40.50.150">
    <property type="entry name" value="Vaccinia Virus protein VP39"/>
    <property type="match status" value="1"/>
</dbReference>
<dbReference type="InterPro" id="IPR018117">
    <property type="entry name" value="C5_DNA_meth_AS"/>
</dbReference>
<comment type="catalytic activity">
    <reaction evidence="7">
        <text>a 2'-deoxycytidine in DNA + S-adenosyl-L-methionine = a 5-methyl-2'-deoxycytidine in DNA + S-adenosyl-L-homocysteine + H(+)</text>
        <dbReference type="Rhea" id="RHEA:13681"/>
        <dbReference type="Rhea" id="RHEA-COMP:11369"/>
        <dbReference type="Rhea" id="RHEA-COMP:11370"/>
        <dbReference type="ChEBI" id="CHEBI:15378"/>
        <dbReference type="ChEBI" id="CHEBI:57856"/>
        <dbReference type="ChEBI" id="CHEBI:59789"/>
        <dbReference type="ChEBI" id="CHEBI:85452"/>
        <dbReference type="ChEBI" id="CHEBI:85454"/>
        <dbReference type="EC" id="2.1.1.37"/>
    </reaction>
</comment>
<accession>A0A5B8JGJ9</accession>